<reference evidence="2 3" key="1">
    <citation type="submission" date="2020-07" db="EMBL/GenBank/DDBJ databases">
        <title>Description of Limosilactobacillus balticus sp. nov., Limosilactobacillus agrestis sp. nov., Limosilactobacillus albertensis sp. nov., Limosilactobacillus rudii sp. nov., Limosilactobacillus fastidiosus sp. nov., five novel Limosilactobacillus species isolated from the vertebrate gastrointestinal tract, and proposal of 6 subspecies of Limosilactobacillus reuteri adapted to the gastrointestinal tract of specific vertebrate hosts.</title>
        <authorList>
            <person name="Li F."/>
            <person name="Cheng C."/>
            <person name="Zheng J."/>
            <person name="Quevedo R.M."/>
            <person name="Li J."/>
            <person name="Roos S."/>
            <person name="Gaenzle M.G."/>
            <person name="Walter J."/>
        </authorList>
    </citation>
    <scope>NUCLEOTIDE SEQUENCE [LARGE SCALE GENOMIC DNA]</scope>
    <source>
        <strain evidence="2 3">BG-MG3-A</strain>
    </source>
</reference>
<sequence length="59" mass="6902">MKELHTDDLSMNSGKLFREQMIENFKAIQQESNDLRREIDKINDKLKKQDDIYNAGGGM</sequence>
<name>A0A7W3UJJ3_9LACO</name>
<organism evidence="2 3">
    <name type="scientific">Limosilactobacillus agrestis</name>
    <dbReference type="NCBI Taxonomy" id="2759748"/>
    <lineage>
        <taxon>Bacteria</taxon>
        <taxon>Bacillati</taxon>
        <taxon>Bacillota</taxon>
        <taxon>Bacilli</taxon>
        <taxon>Lactobacillales</taxon>
        <taxon>Lactobacillaceae</taxon>
        <taxon>Limosilactobacillus</taxon>
    </lineage>
</organism>
<evidence type="ECO:0000313" key="2">
    <source>
        <dbReference type="EMBL" id="MBB1096175.1"/>
    </source>
</evidence>
<evidence type="ECO:0000313" key="3">
    <source>
        <dbReference type="Proteomes" id="UP000534578"/>
    </source>
</evidence>
<gene>
    <name evidence="2" type="ORF">H5R92_08370</name>
</gene>
<proteinExistence type="predicted"/>
<dbReference type="EMBL" id="JACIVE010000064">
    <property type="protein sequence ID" value="MBB1096175.1"/>
    <property type="molecule type" value="Genomic_DNA"/>
</dbReference>
<accession>A0A7W3UJJ3</accession>
<comment type="caution">
    <text evidence="2">The sequence shown here is derived from an EMBL/GenBank/DDBJ whole genome shotgun (WGS) entry which is preliminary data.</text>
</comment>
<keyword evidence="1" id="KW-0175">Coiled coil</keyword>
<dbReference type="AlphaFoldDB" id="A0A7W3UJJ3"/>
<dbReference type="Proteomes" id="UP000534578">
    <property type="component" value="Unassembled WGS sequence"/>
</dbReference>
<dbReference type="RefSeq" id="WP_182579014.1">
    <property type="nucleotide sequence ID" value="NZ_JACIVE010000064.1"/>
</dbReference>
<protein>
    <submittedName>
        <fullName evidence="2">Uncharacterized protein</fullName>
    </submittedName>
</protein>
<evidence type="ECO:0000256" key="1">
    <source>
        <dbReference type="SAM" id="Coils"/>
    </source>
</evidence>
<feature type="coiled-coil region" evidence="1">
    <location>
        <begin position="18"/>
        <end position="52"/>
    </location>
</feature>